<keyword evidence="8" id="KW-0547">Nucleotide-binding</keyword>
<dbReference type="EMBL" id="WUQX01000001">
    <property type="protein sequence ID" value="MXP77039.1"/>
    <property type="molecule type" value="Genomic_DNA"/>
</dbReference>
<organism evidence="17 18">
    <name type="scientific">Sporofaciens musculi</name>
    <dbReference type="NCBI Taxonomy" id="2681861"/>
    <lineage>
        <taxon>Bacteria</taxon>
        <taxon>Bacillati</taxon>
        <taxon>Bacillota</taxon>
        <taxon>Clostridia</taxon>
        <taxon>Lachnospirales</taxon>
        <taxon>Lachnospiraceae</taxon>
        <taxon>Sporofaciens</taxon>
    </lineage>
</organism>
<evidence type="ECO:0000256" key="1">
    <source>
        <dbReference type="ARBA" id="ARBA00000085"/>
    </source>
</evidence>
<feature type="domain" description="Histidine kinase" evidence="15">
    <location>
        <begin position="239"/>
        <end position="437"/>
    </location>
</feature>
<evidence type="ECO:0000256" key="6">
    <source>
        <dbReference type="ARBA" id="ARBA00022679"/>
    </source>
</evidence>
<evidence type="ECO:0000256" key="11">
    <source>
        <dbReference type="ARBA" id="ARBA00022989"/>
    </source>
</evidence>
<gene>
    <name evidence="17" type="ORF">GN277_17125</name>
</gene>
<proteinExistence type="predicted"/>
<keyword evidence="11 14" id="KW-1133">Transmembrane helix</keyword>
<dbReference type="RefSeq" id="WP_159752081.1">
    <property type="nucleotide sequence ID" value="NZ_WUQX01000001.1"/>
</dbReference>
<dbReference type="Pfam" id="PF00512">
    <property type="entry name" value="HisKA"/>
    <property type="match status" value="1"/>
</dbReference>
<protein>
    <recommendedName>
        <fullName evidence="3">histidine kinase</fullName>
        <ecNumber evidence="3">2.7.13.3</ecNumber>
    </recommendedName>
</protein>
<keyword evidence="9" id="KW-0418">Kinase</keyword>
<dbReference type="Pfam" id="PF00672">
    <property type="entry name" value="HAMP"/>
    <property type="match status" value="1"/>
</dbReference>
<keyword evidence="6" id="KW-0808">Transferase</keyword>
<feature type="domain" description="HAMP" evidence="16">
    <location>
        <begin position="172"/>
        <end position="224"/>
    </location>
</feature>
<dbReference type="EC" id="2.7.13.3" evidence="3"/>
<dbReference type="GO" id="GO:0005886">
    <property type="term" value="C:plasma membrane"/>
    <property type="evidence" value="ECO:0007669"/>
    <property type="project" value="UniProtKB-SubCell"/>
</dbReference>
<accession>A0A7X3MIN6</accession>
<dbReference type="GO" id="GO:0000155">
    <property type="term" value="F:phosphorelay sensor kinase activity"/>
    <property type="evidence" value="ECO:0007669"/>
    <property type="project" value="InterPro"/>
</dbReference>
<dbReference type="CDD" id="cd06225">
    <property type="entry name" value="HAMP"/>
    <property type="match status" value="1"/>
</dbReference>
<dbReference type="PROSITE" id="PS50109">
    <property type="entry name" value="HIS_KIN"/>
    <property type="match status" value="1"/>
</dbReference>
<dbReference type="GO" id="GO:0005524">
    <property type="term" value="F:ATP binding"/>
    <property type="evidence" value="ECO:0007669"/>
    <property type="project" value="UniProtKB-KW"/>
</dbReference>
<evidence type="ECO:0000313" key="17">
    <source>
        <dbReference type="EMBL" id="MXP77039.1"/>
    </source>
</evidence>
<evidence type="ECO:0000259" key="15">
    <source>
        <dbReference type="PROSITE" id="PS50109"/>
    </source>
</evidence>
<evidence type="ECO:0000259" key="16">
    <source>
        <dbReference type="PROSITE" id="PS50885"/>
    </source>
</evidence>
<feature type="transmembrane region" description="Helical" evidence="14">
    <location>
        <begin position="12"/>
        <end position="33"/>
    </location>
</feature>
<evidence type="ECO:0000256" key="5">
    <source>
        <dbReference type="ARBA" id="ARBA00022553"/>
    </source>
</evidence>
<dbReference type="Gene3D" id="6.10.340.10">
    <property type="match status" value="1"/>
</dbReference>
<keyword evidence="7 14" id="KW-0812">Transmembrane</keyword>
<dbReference type="InterPro" id="IPR050398">
    <property type="entry name" value="HssS/ArlS-like"/>
</dbReference>
<evidence type="ECO:0000256" key="2">
    <source>
        <dbReference type="ARBA" id="ARBA00004651"/>
    </source>
</evidence>
<evidence type="ECO:0000313" key="18">
    <source>
        <dbReference type="Proteomes" id="UP000460412"/>
    </source>
</evidence>
<evidence type="ECO:0000256" key="14">
    <source>
        <dbReference type="SAM" id="Phobius"/>
    </source>
</evidence>
<name>A0A7X3MIN6_9FIRM</name>
<comment type="caution">
    <text evidence="17">The sequence shown here is derived from an EMBL/GenBank/DDBJ whole genome shotgun (WGS) entry which is preliminary data.</text>
</comment>
<evidence type="ECO:0000256" key="8">
    <source>
        <dbReference type="ARBA" id="ARBA00022741"/>
    </source>
</evidence>
<dbReference type="CDD" id="cd00082">
    <property type="entry name" value="HisKA"/>
    <property type="match status" value="1"/>
</dbReference>
<comment type="subcellular location">
    <subcellularLocation>
        <location evidence="2">Cell membrane</location>
        <topology evidence="2">Multi-pass membrane protein</topology>
    </subcellularLocation>
</comment>
<evidence type="ECO:0000256" key="13">
    <source>
        <dbReference type="ARBA" id="ARBA00023136"/>
    </source>
</evidence>
<evidence type="ECO:0000256" key="10">
    <source>
        <dbReference type="ARBA" id="ARBA00022840"/>
    </source>
</evidence>
<evidence type="ECO:0000256" key="3">
    <source>
        <dbReference type="ARBA" id="ARBA00012438"/>
    </source>
</evidence>
<dbReference type="InterPro" id="IPR005467">
    <property type="entry name" value="His_kinase_dom"/>
</dbReference>
<keyword evidence="5" id="KW-0597">Phosphoprotein</keyword>
<comment type="catalytic activity">
    <reaction evidence="1">
        <text>ATP + protein L-histidine = ADP + protein N-phospho-L-histidine.</text>
        <dbReference type="EC" id="2.7.13.3"/>
    </reaction>
</comment>
<feature type="transmembrane region" description="Helical" evidence="14">
    <location>
        <begin position="147"/>
        <end position="171"/>
    </location>
</feature>
<keyword evidence="12" id="KW-0902">Two-component regulatory system</keyword>
<dbReference type="InterPro" id="IPR003661">
    <property type="entry name" value="HisK_dim/P_dom"/>
</dbReference>
<dbReference type="SMART" id="SM00388">
    <property type="entry name" value="HisKA"/>
    <property type="match status" value="1"/>
</dbReference>
<dbReference type="Gene3D" id="1.10.287.130">
    <property type="match status" value="1"/>
</dbReference>
<dbReference type="Gene3D" id="3.30.565.10">
    <property type="entry name" value="Histidine kinase-like ATPase, C-terminal domain"/>
    <property type="match status" value="1"/>
</dbReference>
<dbReference type="Proteomes" id="UP000460412">
    <property type="component" value="Unassembled WGS sequence"/>
</dbReference>
<evidence type="ECO:0000256" key="4">
    <source>
        <dbReference type="ARBA" id="ARBA00022475"/>
    </source>
</evidence>
<keyword evidence="4" id="KW-1003">Cell membrane</keyword>
<dbReference type="PANTHER" id="PTHR45528:SF1">
    <property type="entry name" value="SENSOR HISTIDINE KINASE CPXA"/>
    <property type="match status" value="1"/>
</dbReference>
<evidence type="ECO:0000256" key="7">
    <source>
        <dbReference type="ARBA" id="ARBA00022692"/>
    </source>
</evidence>
<sequence>MARTTSKKDSIYFQLLRLLVISAFAAVLVFFVLNRAGDRLIENFYYNSDYEERKNESYIRKLQQYIDQNELSSRDADALKSWVQKQQIVSIRVNKDGMQVFDSVYPDQELWEEDIEANDYGWEVYYTVSFADGEARVSITGMYAYQFYNYAMLAELALSFVLFLLLVLFGIRSKMAYILKLSDEVEILEGGSLDYKITVKGKDELAALAEGLESMRLSFQELIRQEARMVQENQKIVTEMSHDLRTPVTSIMLYTEILKKGSYKGEGQWKEYVEKIDRKARRMKQLTDHLFEYSLTAGEEEVQLEEPETCETLFYDLFSETCSYLKQQGFEVSFQVEWPQSRLRISTDYVMRIMDNLTSNIMKYADTSMPVAVSAVEEGNMVGFLFENKVKKPEEETESNGIGIQSVKNMMAKMKGKCMTEQKGERFRVLLLFPGQTV</sequence>
<evidence type="ECO:0000256" key="9">
    <source>
        <dbReference type="ARBA" id="ARBA00022777"/>
    </source>
</evidence>
<keyword evidence="13 14" id="KW-0472">Membrane</keyword>
<dbReference type="InterPro" id="IPR036890">
    <property type="entry name" value="HATPase_C_sf"/>
</dbReference>
<evidence type="ECO:0000256" key="12">
    <source>
        <dbReference type="ARBA" id="ARBA00023012"/>
    </source>
</evidence>
<dbReference type="InterPro" id="IPR003660">
    <property type="entry name" value="HAMP_dom"/>
</dbReference>
<dbReference type="AlphaFoldDB" id="A0A7X3MIN6"/>
<keyword evidence="18" id="KW-1185">Reference proteome</keyword>
<dbReference type="PROSITE" id="PS50885">
    <property type="entry name" value="HAMP"/>
    <property type="match status" value="1"/>
</dbReference>
<dbReference type="PANTHER" id="PTHR45528">
    <property type="entry name" value="SENSOR HISTIDINE KINASE CPXA"/>
    <property type="match status" value="1"/>
</dbReference>
<dbReference type="SUPFAM" id="SSF47384">
    <property type="entry name" value="Homodimeric domain of signal transducing histidine kinase"/>
    <property type="match status" value="1"/>
</dbReference>
<keyword evidence="10" id="KW-0067">ATP-binding</keyword>
<dbReference type="InterPro" id="IPR036097">
    <property type="entry name" value="HisK_dim/P_sf"/>
</dbReference>
<reference evidence="17 18" key="1">
    <citation type="submission" date="2019-12" db="EMBL/GenBank/DDBJ databases">
        <title>Sporaefaciens musculi gen. nov., sp. nov., a novel bacterium isolated from the caecum of an obese mouse.</title>
        <authorList>
            <person name="Rasmussen T.S."/>
            <person name="Streidl T."/>
            <person name="Hitch T.C.A."/>
            <person name="Wortmann E."/>
            <person name="Deptula P."/>
            <person name="Hansen M."/>
            <person name="Nielsen D.S."/>
            <person name="Clavel T."/>
            <person name="Vogensen F.K."/>
        </authorList>
    </citation>
    <scope>NUCLEOTIDE SEQUENCE [LARGE SCALE GENOMIC DNA]</scope>
    <source>
        <strain evidence="17 18">WCA-9-b2</strain>
    </source>
</reference>
<dbReference type="SUPFAM" id="SSF55874">
    <property type="entry name" value="ATPase domain of HSP90 chaperone/DNA topoisomerase II/histidine kinase"/>
    <property type="match status" value="1"/>
</dbReference>